<dbReference type="EMBL" id="CAJVQC010015114">
    <property type="protein sequence ID" value="CAG8663899.1"/>
    <property type="molecule type" value="Genomic_DNA"/>
</dbReference>
<keyword evidence="2" id="KW-1185">Reference proteome</keyword>
<dbReference type="Proteomes" id="UP000789920">
    <property type="component" value="Unassembled WGS sequence"/>
</dbReference>
<sequence>MAPSHKFLTDLSDDMAELLNTGAGYDVVIQVGEEPNVKEFRTHSVMLAARRPYFQTALSSKWAKKQGDIFVFRKPNISPRIFKEILQYLYTGTIDLAQQDGTDLIKILVAADELGLQKIVEIIKQYLIDNQSELLIRNPIRFVQSVFLYDICASLRDYCLQAICENPHIIFGSSDYLSLDKSLLLRLLKCEQLEMEEIDIWLNLLKWGIAQNSLAIKLDERNPAKNLLQWTDKDFIALRESLNDLIPLIRWIHISSGDFLHKVRPFKKLLPQTLYEEVLSYHLDSGSKPSSIEISPRKGPIFDSVLMDNQHVCALASWIDNESGYYDRTTNPYNFKLLLRATRDGFDPTTFHNLCDNKGATIMVSKLSSTRQLIGGYNPLYWSPLPEISENSSIASASSPNNNSTSGGSWWKTSSGFLFSFNDLDFKIARVQRPQYAVYYDRKYGPGWGYSGDLIIKDSGSIYNSQKSMTYPEASKFFPYTTSSEYDIDEYEVFQVIRKPGFREIAGARYYSRGIIRALKRQNWNYFFKVLIM</sequence>
<evidence type="ECO:0000313" key="1">
    <source>
        <dbReference type="EMBL" id="CAG8663899.1"/>
    </source>
</evidence>
<evidence type="ECO:0000313" key="2">
    <source>
        <dbReference type="Proteomes" id="UP000789920"/>
    </source>
</evidence>
<comment type="caution">
    <text evidence="1">The sequence shown here is derived from an EMBL/GenBank/DDBJ whole genome shotgun (WGS) entry which is preliminary data.</text>
</comment>
<protein>
    <submittedName>
        <fullName evidence="1">27503_t:CDS:1</fullName>
    </submittedName>
</protein>
<name>A0ACA9NLW3_9GLOM</name>
<proteinExistence type="predicted"/>
<feature type="non-terminal residue" evidence="1">
    <location>
        <position position="533"/>
    </location>
</feature>
<accession>A0ACA9NLW3</accession>
<reference evidence="1" key="1">
    <citation type="submission" date="2021-06" db="EMBL/GenBank/DDBJ databases">
        <authorList>
            <person name="Kallberg Y."/>
            <person name="Tangrot J."/>
            <person name="Rosling A."/>
        </authorList>
    </citation>
    <scope>NUCLEOTIDE SEQUENCE</scope>
    <source>
        <strain evidence="1">MA461A</strain>
    </source>
</reference>
<organism evidence="1 2">
    <name type="scientific">Racocetra persica</name>
    <dbReference type="NCBI Taxonomy" id="160502"/>
    <lineage>
        <taxon>Eukaryota</taxon>
        <taxon>Fungi</taxon>
        <taxon>Fungi incertae sedis</taxon>
        <taxon>Mucoromycota</taxon>
        <taxon>Glomeromycotina</taxon>
        <taxon>Glomeromycetes</taxon>
        <taxon>Diversisporales</taxon>
        <taxon>Gigasporaceae</taxon>
        <taxon>Racocetra</taxon>
    </lineage>
</organism>
<gene>
    <name evidence="1" type="ORF">RPERSI_LOCUS8386</name>
</gene>